<sequence length="822" mass="94478">MKNPDHIYKLAEELVTKYQDRKLANANEATTRFQIIDVILNEILEWNKDDIEVEETHHDENGTARYCDYIIRTANTAIIVEAKKVGVAFDTVPQKRKQRLRGAWLEGNTGDAIRQARQYCIDKNIQFAVVTNGGQWIIFPAFRDDEISFKDSNAIIFDSLQQTLGEDLNYFTSLLSREGVINGYLREELLGRKEDQIETRRLNSFKLTDIQRPENPIYPLIEEEITQAFSDTSTADRETLINCYVQTPDRKRFDTKIQFHINKRDSLFRVAPKNPMKRKQRGALDSALNKTTKSAKPLAMLILGTVGSGKSTFLKYTREVSAASFFAKKRSEAYPHWIDINFLEFSPSGNVLDFIYESIYKYIESDEFLSDYDLCQKHAYEKDIESMKRGPLKRLLEDETELNREIARKILNEQEKIIPYVEKILEWSATKSPVFLVVDNVDQMPNEELQSTIFADAIALASKLGINLLLSMRESTYVQHRNSPTFDAFDFDTLQIDPPDIHAVLSKRFTLASKLLENKEGEFRAANGAIVKTKSLADFIDIVQRSVLGTEVGTRIEVLANRDIRLALRMTRSFLERGYTDPGKAMQATDQYTLPKHEAFRSIILGNSPVYVEQRSVIGNPFDARLSINSAQILRMFVLSALVKLNSQDAAKKMDGEEIKLNLLDIGYSDEIALSVLEDLCDKRFVSTSSHGKPTLSSNFFPTILGGYIVKDLLSDLTFLECMMMDTFIDNFETWKSLKNKQQRLDSERNKLSRLHIRMEMVGEFYSYVRTLFENVSREAHKRSLPSEWLSNPFKELEHSLNQNIERAVASANRLYKKGHRR</sequence>
<organism evidence="1 2">
    <name type="scientific">Marinobacter gudaonensis</name>
    <dbReference type="NCBI Taxonomy" id="375760"/>
    <lineage>
        <taxon>Bacteria</taxon>
        <taxon>Pseudomonadati</taxon>
        <taxon>Pseudomonadota</taxon>
        <taxon>Gammaproteobacteria</taxon>
        <taxon>Pseudomonadales</taxon>
        <taxon>Marinobacteraceae</taxon>
        <taxon>Marinobacter</taxon>
    </lineage>
</organism>
<evidence type="ECO:0000313" key="2">
    <source>
        <dbReference type="Proteomes" id="UP000199290"/>
    </source>
</evidence>
<gene>
    <name evidence="1" type="ORF">SAMN04488073_2571</name>
</gene>
<dbReference type="OrthoDB" id="6627169at2"/>
<proteinExistence type="predicted"/>
<name>A0A1I6H9D8_9GAMM</name>
<dbReference type="EMBL" id="FOYV01000001">
    <property type="protein sequence ID" value="SFR51146.1"/>
    <property type="molecule type" value="Genomic_DNA"/>
</dbReference>
<dbReference type="RefSeq" id="WP_091990516.1">
    <property type="nucleotide sequence ID" value="NZ_FOYV01000001.1"/>
</dbReference>
<dbReference type="SUPFAM" id="SSF52540">
    <property type="entry name" value="P-loop containing nucleoside triphosphate hydrolases"/>
    <property type="match status" value="1"/>
</dbReference>
<reference evidence="2" key="1">
    <citation type="submission" date="2016-10" db="EMBL/GenBank/DDBJ databases">
        <authorList>
            <person name="Varghese N."/>
            <person name="Submissions S."/>
        </authorList>
    </citation>
    <scope>NUCLEOTIDE SEQUENCE [LARGE SCALE GENOMIC DNA]</scope>
    <source>
        <strain evidence="2">CGMCC 1.6294</strain>
    </source>
</reference>
<dbReference type="Gene3D" id="3.40.50.300">
    <property type="entry name" value="P-loop containing nucleotide triphosphate hydrolases"/>
    <property type="match status" value="1"/>
</dbReference>
<protein>
    <submittedName>
        <fullName evidence="1">Uncharacterized protein</fullName>
    </submittedName>
</protein>
<accession>A0A1I6H9D8</accession>
<dbReference type="STRING" id="375760.SAMN04488073_2571"/>
<keyword evidence="2" id="KW-1185">Reference proteome</keyword>
<dbReference type="Proteomes" id="UP000199290">
    <property type="component" value="Unassembled WGS sequence"/>
</dbReference>
<dbReference type="AlphaFoldDB" id="A0A1I6H9D8"/>
<dbReference type="InterPro" id="IPR027417">
    <property type="entry name" value="P-loop_NTPase"/>
</dbReference>
<evidence type="ECO:0000313" key="1">
    <source>
        <dbReference type="EMBL" id="SFR51146.1"/>
    </source>
</evidence>